<keyword evidence="2" id="KW-1185">Reference proteome</keyword>
<dbReference type="Proteomes" id="UP000501969">
    <property type="component" value="Segment"/>
</dbReference>
<dbReference type="RefSeq" id="YP_010796530.1">
    <property type="nucleotide sequence ID" value="NC_076031.1"/>
</dbReference>
<proteinExistence type="predicted"/>
<organism evidence="1 2">
    <name type="scientific">Mythimna unipuncta nucleopolyhedrovirus</name>
    <dbReference type="NCBI Taxonomy" id="447897"/>
    <lineage>
        <taxon>Viruses</taxon>
        <taxon>Viruses incertae sedis</taxon>
        <taxon>Naldaviricetes</taxon>
        <taxon>Lefavirales</taxon>
        <taxon>Baculoviridae</taxon>
        <taxon>Alphabaculovirus</taxon>
    </lineage>
</organism>
<sequence length="374" mass="43816">MAMGEAIYNKKNYTNNMRQMFNQHEPVVGSTSNFCKALKRSYLEYMEVLKFNVETARNNAMVQLQFDENMMNGFPSISYASQMEERSLNVKRQIVDKCVSRRDISGLYKNCLFFNLLAERSVAQSDKDKFLIKHYLFMRKLMNELMKTITNKDNVFDDWFVIYAWALIIYVDYLLHSRVYLKTTYEKLRDDQGMDDGDELELILLNRAYQVYEDWSSQQQLFDMKDRLGHLMKDCGKYRFGRAPCTCIVHKYNEVLPVYVALLRLNVVDYALNTLDRLTSKRLIVDRCYLKLSQLHDHLHCHLDIRVYTAQTKYKNCDPALCDSINYTVWSADVPIETKTSSAIKNAIEQVCDCGNRGGGGLFKKFFNRMCVIS</sequence>
<dbReference type="GeneID" id="80534025"/>
<reference evidence="1 2" key="1">
    <citation type="submission" date="2018-03" db="EMBL/GenBank/DDBJ databases">
        <title>Complete genome sequence of a second alphabaculovirus from the true armyworm, Mythimna unipuncta.</title>
        <authorList>
            <person name="Harrison R.L."/>
            <person name="Mowery J.D."/>
            <person name="Bauchan G.R."/>
            <person name="Theilmann D.A."/>
            <person name="Erlandson M.A."/>
        </authorList>
    </citation>
    <scope>NUCLEOTIDE SEQUENCE [LARGE SCALE GENOMIC DNA]</scope>
    <source>
        <strain evidence="1 2">KY310</strain>
    </source>
</reference>
<name>A0A346TPK8_9ABAC</name>
<dbReference type="KEGG" id="vg:80534025"/>
<dbReference type="EMBL" id="MH124167">
    <property type="protein sequence ID" value="AXU41518.1"/>
    <property type="molecule type" value="Genomic_DNA"/>
</dbReference>
<protein>
    <submittedName>
        <fullName evidence="1">ORF71</fullName>
    </submittedName>
</protein>
<evidence type="ECO:0000313" key="1">
    <source>
        <dbReference type="EMBL" id="AXU41518.1"/>
    </source>
</evidence>
<evidence type="ECO:0000313" key="2">
    <source>
        <dbReference type="Proteomes" id="UP000501969"/>
    </source>
</evidence>
<accession>A0A346TPK8</accession>